<feature type="region of interest" description="Disordered" evidence="1">
    <location>
        <begin position="945"/>
        <end position="972"/>
    </location>
</feature>
<feature type="compositionally biased region" description="Low complexity" evidence="1">
    <location>
        <begin position="1033"/>
        <end position="1049"/>
    </location>
</feature>
<feature type="domain" description="WW" evidence="2">
    <location>
        <begin position="997"/>
        <end position="1031"/>
    </location>
</feature>
<feature type="domain" description="WW" evidence="2">
    <location>
        <begin position="916"/>
        <end position="950"/>
    </location>
</feature>
<dbReference type="Pfam" id="PF00397">
    <property type="entry name" value="WW"/>
    <property type="match status" value="14"/>
</dbReference>
<dbReference type="InterPro" id="IPR039726">
    <property type="entry name" value="Prp40-like"/>
</dbReference>
<feature type="domain" description="WW" evidence="2">
    <location>
        <begin position="742"/>
        <end position="776"/>
    </location>
</feature>
<feature type="domain" description="WW" evidence="2">
    <location>
        <begin position="1045"/>
        <end position="1079"/>
    </location>
</feature>
<feature type="domain" description="WW" evidence="2">
    <location>
        <begin position="874"/>
        <end position="908"/>
    </location>
</feature>
<dbReference type="PANTHER" id="PTHR11864:SF0">
    <property type="entry name" value="PRP40 PRE-MRNA PROCESSING FACTOR 40 HOMOLOG A (YEAST)"/>
    <property type="match status" value="1"/>
</dbReference>
<feature type="compositionally biased region" description="Pro residues" evidence="1">
    <location>
        <begin position="94"/>
        <end position="106"/>
    </location>
</feature>
<feature type="region of interest" description="Disordered" evidence="1">
    <location>
        <begin position="43"/>
        <end position="123"/>
    </location>
</feature>
<feature type="compositionally biased region" description="Low complexity" evidence="1">
    <location>
        <begin position="778"/>
        <end position="794"/>
    </location>
</feature>
<feature type="region of interest" description="Disordered" evidence="1">
    <location>
        <begin position="730"/>
        <end position="807"/>
    </location>
</feature>
<feature type="domain" description="WW" evidence="2">
    <location>
        <begin position="829"/>
        <end position="863"/>
    </location>
</feature>
<feature type="domain" description="WW" evidence="2">
    <location>
        <begin position="104"/>
        <end position="138"/>
    </location>
</feature>
<dbReference type="PROSITE" id="PS50020">
    <property type="entry name" value="WW_DOMAIN_2"/>
    <property type="match status" value="14"/>
</dbReference>
<evidence type="ECO:0000256" key="1">
    <source>
        <dbReference type="SAM" id="MobiDB-lite"/>
    </source>
</evidence>
<dbReference type="CDD" id="cd00201">
    <property type="entry name" value="WW"/>
    <property type="match status" value="13"/>
</dbReference>
<feature type="compositionally biased region" description="Low complexity" evidence="1">
    <location>
        <begin position="1118"/>
        <end position="1133"/>
    </location>
</feature>
<feature type="compositionally biased region" description="Basic and acidic residues" evidence="1">
    <location>
        <begin position="1020"/>
        <end position="1030"/>
    </location>
</feature>
<sequence>MARPFTPGAPPIPGGLPPDWTEHKDPVTGKAYYYNKVTKETTWDKPKSLAPPAAPAAPGGGLPPNWEEHKDPSTGKPFYYNKVTKETSWDKPKPALPPAPPAPGGLPPDWEEHKDPSSGKTFYYNKTTRETTWNKPAAMPPAPAAPKAPGVPGAPPAPAFDFDCTIAALHLFEYLYRRGGWDCSSQETVLQQQCYEEPDLPHRIFGGPSRLHDLKTFFETLVTLERQVVIITNGFGAVVEAALEKADLLRYFSEVIGRDHPLSAAKQAILVDDDPANVVLPAAEMRICRTAWVPLGSPDDHDRNRIFAFEARHEFRNRMSASYCFDTEVDTGYRKVGFLLDDDEECAIIADAQIQDFLIVGASQGFLQLTGFTRDAVLGQNCRMMLEGVPEVAISKSARKNLRDFCRMCKVKRLDHISEVASVQPNSRRDGSQFVNFFLVGLVQVCNGRYLLGVQKPLGEGLFASLNGRKMEEVSELARTTFKRIRARLRDLEPDPGRDALFQPQGFTFFSERLQDHCLLMNNCRTAMRREPQDSFALPVWKSCWRGANGLFFAVRIEDAVTTFDGLPIMGFTRRKPTDTSDLYPTVCRCLGASVLVGACGEAFARDQLHHFRIGFKPPPQTEVASWSVQPDVPPHKRRAPVGVVPGDVFGSPTAWRRYAQSTIGTHDWDRKANGTPSSFGTLGARSAWSAAGAQTGSAFSLPPNWEEHKDPSSGKTFYYNKVTKETSWDKPKGLSAPAAPGGLPPDWEEHKDPSSGKTFYYNKVTKETSWDKPAPKPALAPALKPALPGGLPPNWEEHKDPSTGKTFYYNKVTKETSWEKPAGAADAGGLPPNWEEHKDPSTGKIFFYNKVTKETSWDKPKGLAAPAAPAAPGGLPPNWEEHNDPSTGKTFYYNKVTKETSWDKPKGLSAPAAPGGLPPDWEEHKDPSSGKTFYYNKLTKETSWDKPKGVADTGGLPPNWEEHKDPSSGKTFYYNKVTKETSWDKPKGLAAPAAPGGLPPDWEEHKDPSSGKTFYYNKVTKETSWDKPGPKPALAPALKPALPGGLPPNWEEHKDPSTGKTFYYNKVTRETSWEKPAGAADAGGLPPNWEEHKDPSTGKIFYYNKVTKETSWDKPKGLAAPAAPAAPGGLPPNWEEHNDPSSGRNFYYNTVTKECCVAFSDF</sequence>
<feature type="region of interest" description="Disordered" evidence="1">
    <location>
        <begin position="1"/>
        <end position="25"/>
    </location>
</feature>
<feature type="domain" description="WW" evidence="2">
    <location>
        <begin position="790"/>
        <end position="824"/>
    </location>
</feature>
<name>A0ABP0RVQ1_9DINO</name>
<dbReference type="PANTHER" id="PTHR11864">
    <property type="entry name" value="PRE-MRNA-PROCESSING PROTEIN PRP40"/>
    <property type="match status" value="1"/>
</dbReference>
<feature type="region of interest" description="Disordered" evidence="1">
    <location>
        <begin position="132"/>
        <end position="151"/>
    </location>
</feature>
<feature type="compositionally biased region" description="Low complexity" evidence="1">
    <location>
        <begin position="908"/>
        <end position="920"/>
    </location>
</feature>
<accession>A0ABP0RVQ1</accession>
<dbReference type="SMART" id="SM00456">
    <property type="entry name" value="WW"/>
    <property type="match status" value="14"/>
</dbReference>
<evidence type="ECO:0000313" key="4">
    <source>
        <dbReference type="Proteomes" id="UP001642464"/>
    </source>
</evidence>
<feature type="domain" description="WW" evidence="2">
    <location>
        <begin position="14"/>
        <end position="48"/>
    </location>
</feature>
<feature type="compositionally biased region" description="Basic and acidic residues" evidence="1">
    <location>
        <begin position="765"/>
        <end position="775"/>
    </location>
</feature>
<dbReference type="SUPFAM" id="SSF56784">
    <property type="entry name" value="HAD-like"/>
    <property type="match status" value="1"/>
</dbReference>
<dbReference type="Gene3D" id="2.20.70.10">
    <property type="match status" value="14"/>
</dbReference>
<dbReference type="InterPro" id="IPR036412">
    <property type="entry name" value="HAD-like_sf"/>
</dbReference>
<feature type="compositionally biased region" description="Low complexity" evidence="1">
    <location>
        <begin position="734"/>
        <end position="746"/>
    </location>
</feature>
<feature type="domain" description="WW" evidence="2">
    <location>
        <begin position="1084"/>
        <end position="1118"/>
    </location>
</feature>
<organism evidence="3 4">
    <name type="scientific">Durusdinium trenchii</name>
    <dbReference type="NCBI Taxonomy" id="1381693"/>
    <lineage>
        <taxon>Eukaryota</taxon>
        <taxon>Sar</taxon>
        <taxon>Alveolata</taxon>
        <taxon>Dinophyceae</taxon>
        <taxon>Suessiales</taxon>
        <taxon>Symbiodiniaceae</taxon>
        <taxon>Durusdinium</taxon>
    </lineage>
</organism>
<feature type="region of interest" description="Disordered" evidence="1">
    <location>
        <begin position="821"/>
        <end position="842"/>
    </location>
</feature>
<reference evidence="3 4" key="1">
    <citation type="submission" date="2024-02" db="EMBL/GenBank/DDBJ databases">
        <authorList>
            <person name="Chen Y."/>
            <person name="Shah S."/>
            <person name="Dougan E. K."/>
            <person name="Thang M."/>
            <person name="Chan C."/>
        </authorList>
    </citation>
    <scope>NUCLEOTIDE SEQUENCE [LARGE SCALE GENOMIC DNA]</scope>
</reference>
<keyword evidence="4" id="KW-1185">Reference proteome</keyword>
<evidence type="ECO:0000313" key="3">
    <source>
        <dbReference type="EMBL" id="CAK9104730.1"/>
    </source>
</evidence>
<feature type="domain" description="WW" evidence="2">
    <location>
        <begin position="60"/>
        <end position="94"/>
    </location>
</feature>
<dbReference type="Gene3D" id="3.30.450.20">
    <property type="entry name" value="PAS domain"/>
    <property type="match status" value="1"/>
</dbReference>
<dbReference type="SUPFAM" id="SSF51045">
    <property type="entry name" value="WW domain"/>
    <property type="match status" value="14"/>
</dbReference>
<evidence type="ECO:0000259" key="2">
    <source>
        <dbReference type="PROSITE" id="PS50020"/>
    </source>
</evidence>
<dbReference type="InterPro" id="IPR001202">
    <property type="entry name" value="WW_dom"/>
</dbReference>
<feature type="region of interest" description="Disordered" evidence="1">
    <location>
        <begin position="984"/>
        <end position="1060"/>
    </location>
</feature>
<protein>
    <submittedName>
        <fullName evidence="3">NEDD4-like E3 ubiquitin-protein ligase WWP2 (HECT-type E3 ubiquitin transferase WWP2) (WW domain-containing protein 2)</fullName>
    </submittedName>
</protein>
<dbReference type="InterPro" id="IPR036020">
    <property type="entry name" value="WW_dom_sf"/>
</dbReference>
<feature type="domain" description="WW" evidence="2">
    <location>
        <begin position="955"/>
        <end position="989"/>
    </location>
</feature>
<feature type="domain" description="WW" evidence="2">
    <location>
        <begin position="1129"/>
        <end position="1155"/>
    </location>
</feature>
<feature type="region of interest" description="Disordered" evidence="1">
    <location>
        <begin position="696"/>
        <end position="717"/>
    </location>
</feature>
<comment type="caution">
    <text evidence="3">The sequence shown here is derived from an EMBL/GenBank/DDBJ whole genome shotgun (WGS) entry which is preliminary data.</text>
</comment>
<dbReference type="Proteomes" id="UP001642464">
    <property type="component" value="Unassembled WGS sequence"/>
</dbReference>
<gene>
    <name evidence="3" type="ORF">SCF082_LOCUS48849</name>
</gene>
<feature type="compositionally biased region" description="Basic and acidic residues" evidence="1">
    <location>
        <begin position="83"/>
        <end position="93"/>
    </location>
</feature>
<dbReference type="EMBL" id="CAXAMM010042406">
    <property type="protein sequence ID" value="CAK9104730.1"/>
    <property type="molecule type" value="Genomic_DNA"/>
</dbReference>
<feature type="compositionally biased region" description="Low complexity" evidence="1">
    <location>
        <begin position="822"/>
        <end position="833"/>
    </location>
</feature>
<feature type="domain" description="WW" evidence="2">
    <location>
        <begin position="700"/>
        <end position="734"/>
    </location>
</feature>
<dbReference type="CDD" id="cd01427">
    <property type="entry name" value="HAD_like"/>
    <property type="match status" value="1"/>
</dbReference>
<feature type="compositionally biased region" description="Pro residues" evidence="1">
    <location>
        <begin position="7"/>
        <end position="16"/>
    </location>
</feature>
<dbReference type="PROSITE" id="PS01159">
    <property type="entry name" value="WW_DOMAIN_1"/>
    <property type="match status" value="13"/>
</dbReference>
<feature type="compositionally biased region" description="Low complexity" evidence="1">
    <location>
        <begin position="989"/>
        <end position="1001"/>
    </location>
</feature>
<feature type="region of interest" description="Disordered" evidence="1">
    <location>
        <begin position="902"/>
        <end position="933"/>
    </location>
</feature>
<feature type="region of interest" description="Disordered" evidence="1">
    <location>
        <begin position="1114"/>
        <end position="1139"/>
    </location>
</feature>
<feature type="region of interest" description="Disordered" evidence="1">
    <location>
        <begin position="859"/>
        <end position="888"/>
    </location>
</feature>
<proteinExistence type="predicted"/>
<feature type="compositionally biased region" description="Low complexity" evidence="1">
    <location>
        <begin position="863"/>
        <end position="878"/>
    </location>
</feature>